<dbReference type="PANTHER" id="PTHR35602">
    <property type="entry name" value="ESTERASE YQIA-RELATED"/>
    <property type="match status" value="1"/>
</dbReference>
<evidence type="ECO:0000313" key="5">
    <source>
        <dbReference type="Proteomes" id="UP000294063"/>
    </source>
</evidence>
<dbReference type="EMBL" id="SEZN01000004">
    <property type="protein sequence ID" value="RYU66301.1"/>
    <property type="molecule type" value="Genomic_DNA"/>
</dbReference>
<dbReference type="InterPro" id="IPR008886">
    <property type="entry name" value="UPF0227/Esterase_YqiA"/>
</dbReference>
<dbReference type="AlphaFoldDB" id="A0A4Q5KVQ2"/>
<dbReference type="SUPFAM" id="SSF53474">
    <property type="entry name" value="alpha/beta-Hydrolases"/>
    <property type="match status" value="1"/>
</dbReference>
<name>A0A4Q5KVQ2_9GAMM</name>
<evidence type="ECO:0000313" key="3">
    <source>
        <dbReference type="EMBL" id="RYU66301.1"/>
    </source>
</evidence>
<comment type="caution">
    <text evidence="2">The sequence shown here is derived from an EMBL/GenBank/DDBJ whole genome shotgun (WGS) entry which is preliminary data.</text>
</comment>
<dbReference type="PANTHER" id="PTHR35602:SF3">
    <property type="entry name" value="ESTERASE YQIA"/>
    <property type="match status" value="1"/>
</dbReference>
<dbReference type="Proteomes" id="UP000294166">
    <property type="component" value="Unassembled WGS sequence"/>
</dbReference>
<evidence type="ECO:0000313" key="6">
    <source>
        <dbReference type="Proteomes" id="UP000294166"/>
    </source>
</evidence>
<dbReference type="GeneID" id="56276006"/>
<organism evidence="2 5">
    <name type="scientific">Aliivibrio finisterrensis</name>
    <dbReference type="NCBI Taxonomy" id="511998"/>
    <lineage>
        <taxon>Bacteria</taxon>
        <taxon>Pseudomonadati</taxon>
        <taxon>Pseudomonadota</taxon>
        <taxon>Gammaproteobacteria</taxon>
        <taxon>Vibrionales</taxon>
        <taxon>Vibrionaceae</taxon>
        <taxon>Aliivibrio</taxon>
    </lineage>
</organism>
<dbReference type="Proteomes" id="UP000294063">
    <property type="component" value="Unassembled WGS sequence"/>
</dbReference>
<gene>
    <name evidence="2" type="primary">yqiA</name>
    <name evidence="1" type="ORF">ERW49_13135</name>
    <name evidence="3" type="ORF">ERW53_03435</name>
    <name evidence="2" type="ORF">ERW57_06145</name>
</gene>
<dbReference type="EMBL" id="SEZJ01000011">
    <property type="protein sequence ID" value="RYU45682.1"/>
    <property type="molecule type" value="Genomic_DNA"/>
</dbReference>
<keyword evidence="6" id="KW-1185">Reference proteome</keyword>
<dbReference type="InterPro" id="IPR029058">
    <property type="entry name" value="AB_hydrolase_fold"/>
</dbReference>
<evidence type="ECO:0000313" key="4">
    <source>
        <dbReference type="Proteomes" id="UP000293465"/>
    </source>
</evidence>
<evidence type="ECO:0000313" key="1">
    <source>
        <dbReference type="EMBL" id="RYU45682.1"/>
    </source>
</evidence>
<dbReference type="EMBL" id="SEZK01000007">
    <property type="protein sequence ID" value="RYU52657.1"/>
    <property type="molecule type" value="Genomic_DNA"/>
</dbReference>
<dbReference type="NCBIfam" id="NF008291">
    <property type="entry name" value="PRK11071.1"/>
    <property type="match status" value="1"/>
</dbReference>
<dbReference type="Gene3D" id="3.40.50.1820">
    <property type="entry name" value="alpha/beta hydrolase"/>
    <property type="match status" value="1"/>
</dbReference>
<accession>A0A4Q5KVQ2</accession>
<dbReference type="Proteomes" id="UP000293465">
    <property type="component" value="Unassembled WGS sequence"/>
</dbReference>
<dbReference type="Pfam" id="PF05728">
    <property type="entry name" value="UPF0227"/>
    <property type="match status" value="1"/>
</dbReference>
<dbReference type="RefSeq" id="WP_130047143.1">
    <property type="nucleotide sequence ID" value="NZ_SEZJ01000011.1"/>
</dbReference>
<dbReference type="OrthoDB" id="9814831at2"/>
<sequence>MKKPSLLLYIHGFNSSPLSHKAQVMTRYCEAQRPDIKVITPRLPSYPKEAAQYLTQLVEKYQTDYQIGLVGSSLGGYLSTWLNHRYGLKAVLVNPAVKPYELLEDYLGTQVNPYTQEEYFLEEKHMKELFSLRVDLIDTPSSLWLLQQEGDEVLDYRQAVDKYSACKQTIEKDGDHSFVDFERYPEQIIQFLNL</sequence>
<protein>
    <submittedName>
        <fullName evidence="2">Esterase YqiA</fullName>
    </submittedName>
</protein>
<proteinExistence type="predicted"/>
<evidence type="ECO:0000313" key="2">
    <source>
        <dbReference type="EMBL" id="RYU52657.1"/>
    </source>
</evidence>
<reference evidence="4 5" key="1">
    <citation type="submission" date="2019-02" db="EMBL/GenBank/DDBJ databases">
        <title>Genome sequences of Aliivibrio finisterrensis strains from farmed Atlantic salmon.</title>
        <authorList>
            <person name="Bowman J.P."/>
        </authorList>
    </citation>
    <scope>NUCLEOTIDE SEQUENCE [LARGE SCALE GENOMIC DNA]</scope>
    <source>
        <strain evidence="3 6">A21</strain>
        <strain evidence="1 4">A32</strain>
        <strain evidence="2 5">A46</strain>
    </source>
</reference>